<reference evidence="6 7" key="1">
    <citation type="submission" date="2017-08" db="EMBL/GenBank/DDBJ databases">
        <title>Substantial Increase in Enzyme Production by Combined Drug-Resistance Mutations in Paenibacillus agaridevorans.</title>
        <authorList>
            <person name="Tanaka Y."/>
            <person name="Funane K."/>
            <person name="Hosaka T."/>
            <person name="Shiwa Y."/>
            <person name="Fujita N."/>
            <person name="Miyazaki T."/>
            <person name="Yoshikawa H."/>
            <person name="Murakami K."/>
            <person name="Kasahara K."/>
            <person name="Inaoka T."/>
            <person name="Hiraga Y."/>
            <person name="Ochi K."/>
        </authorList>
    </citation>
    <scope>NUCLEOTIDE SEQUENCE [LARGE SCALE GENOMIC DNA]</scope>
    <source>
        <strain evidence="6 7">T-3040</strain>
    </source>
</reference>
<feature type="transmembrane region" description="Helical" evidence="4">
    <location>
        <begin position="253"/>
        <end position="272"/>
    </location>
</feature>
<proteinExistence type="inferred from homology"/>
<keyword evidence="4" id="KW-1133">Transmembrane helix</keyword>
<dbReference type="Pfam" id="PF01757">
    <property type="entry name" value="Acyl_transf_3"/>
    <property type="match status" value="1"/>
</dbReference>
<evidence type="ECO:0000256" key="2">
    <source>
        <dbReference type="ARBA" id="ARBA00007400"/>
    </source>
</evidence>
<keyword evidence="7" id="KW-1185">Reference proteome</keyword>
<evidence type="ECO:0000259" key="5">
    <source>
        <dbReference type="Pfam" id="PF01757"/>
    </source>
</evidence>
<feature type="transmembrane region" description="Helical" evidence="4">
    <location>
        <begin position="191"/>
        <end position="214"/>
    </location>
</feature>
<dbReference type="GO" id="GO:0016747">
    <property type="term" value="F:acyltransferase activity, transferring groups other than amino-acyl groups"/>
    <property type="evidence" value="ECO:0007669"/>
    <property type="project" value="InterPro"/>
</dbReference>
<dbReference type="AlphaFoldDB" id="A0A2R5F452"/>
<feature type="region of interest" description="Disordered" evidence="3">
    <location>
        <begin position="359"/>
        <end position="390"/>
    </location>
</feature>
<sequence>MRRFYPGITLFKLAGATLVLVAHALLIPSMVAMDLPPLASFLMLEGRVVVPCFYVVSGFLLYKGWSHASKPGAYVRKYWLRIAAVYAVFCLLFAAEFNVPALLQGGLGLSNLILQTKILVMAVFVNGPLLQLWFIPPLLFGSVAAYWLLNRLSLKMILIMLAVLYGVVQLASGSLLSFTGMGQVDIASLPGILWTGATRYLGFGLTFVVMGALMAKYEEQFLRMNVRLVAVLAIGVTAAETVLLTALAPWSEAYKLTFAMLPNTALLFYGVLRIRNATITAHHRLLNLFSIVTFVGHIPLMRLNKILFGWGGSLDLVLWQQMLQSLLTFAECAALTLLLYRRSRKSGLAGERAASPGEVEAAAGMSSDPMIGSKRQTRTSAGMTAHKFEG</sequence>
<keyword evidence="4" id="KW-0812">Transmembrane</keyword>
<organism evidence="6 7">
    <name type="scientific">Paenibacillus agaridevorans</name>
    <dbReference type="NCBI Taxonomy" id="171404"/>
    <lineage>
        <taxon>Bacteria</taxon>
        <taxon>Bacillati</taxon>
        <taxon>Bacillota</taxon>
        <taxon>Bacilli</taxon>
        <taxon>Bacillales</taxon>
        <taxon>Paenibacillaceae</taxon>
        <taxon>Paenibacillus</taxon>
    </lineage>
</organism>
<feature type="transmembrane region" description="Helical" evidence="4">
    <location>
        <begin position="118"/>
        <end position="149"/>
    </location>
</feature>
<evidence type="ECO:0000256" key="4">
    <source>
        <dbReference type="SAM" id="Phobius"/>
    </source>
</evidence>
<gene>
    <name evidence="6" type="ORF">PAT3040_05590</name>
</gene>
<keyword evidence="4" id="KW-0472">Membrane</keyword>
<dbReference type="InterPro" id="IPR002656">
    <property type="entry name" value="Acyl_transf_3_dom"/>
</dbReference>
<protein>
    <recommendedName>
        <fullName evidence="5">Acyltransferase 3 domain-containing protein</fullName>
    </recommendedName>
</protein>
<dbReference type="EMBL" id="BDQX01000356">
    <property type="protein sequence ID" value="GBG10824.1"/>
    <property type="molecule type" value="Genomic_DNA"/>
</dbReference>
<evidence type="ECO:0000256" key="1">
    <source>
        <dbReference type="ARBA" id="ARBA00004370"/>
    </source>
</evidence>
<feature type="transmembrane region" description="Helical" evidence="4">
    <location>
        <begin position="156"/>
        <end position="179"/>
    </location>
</feature>
<feature type="transmembrane region" description="Helical" evidence="4">
    <location>
        <begin position="284"/>
        <end position="302"/>
    </location>
</feature>
<name>A0A2R5F452_9BACL</name>
<feature type="domain" description="Acyltransferase 3" evidence="5">
    <location>
        <begin position="7"/>
        <end position="304"/>
    </location>
</feature>
<feature type="transmembrane region" description="Helical" evidence="4">
    <location>
        <begin position="226"/>
        <end position="247"/>
    </location>
</feature>
<comment type="caution">
    <text evidence="6">The sequence shown here is derived from an EMBL/GenBank/DDBJ whole genome shotgun (WGS) entry which is preliminary data.</text>
</comment>
<comment type="subcellular location">
    <subcellularLocation>
        <location evidence="1">Membrane</location>
    </subcellularLocation>
</comment>
<evidence type="ECO:0000256" key="3">
    <source>
        <dbReference type="SAM" id="MobiDB-lite"/>
    </source>
</evidence>
<accession>A0A2R5F452</accession>
<feature type="transmembrane region" description="Helical" evidence="4">
    <location>
        <begin position="48"/>
        <end position="66"/>
    </location>
</feature>
<dbReference type="Proteomes" id="UP000245202">
    <property type="component" value="Unassembled WGS sequence"/>
</dbReference>
<evidence type="ECO:0000313" key="6">
    <source>
        <dbReference type="EMBL" id="GBG10824.1"/>
    </source>
</evidence>
<feature type="transmembrane region" description="Helical" evidence="4">
    <location>
        <begin position="78"/>
        <end position="98"/>
    </location>
</feature>
<evidence type="ECO:0000313" key="7">
    <source>
        <dbReference type="Proteomes" id="UP000245202"/>
    </source>
</evidence>
<dbReference type="RefSeq" id="WP_108995241.1">
    <property type="nucleotide sequence ID" value="NZ_BDQX01000356.1"/>
</dbReference>
<comment type="similarity">
    <text evidence="2">Belongs to the acyltransferase 3 family.</text>
</comment>
<feature type="transmembrane region" description="Helical" evidence="4">
    <location>
        <begin position="322"/>
        <end position="340"/>
    </location>
</feature>